<reference evidence="2" key="1">
    <citation type="submission" date="2008-04" db="EMBL/GenBank/DDBJ databases">
        <title>Draft genome sequence of Providencia stuartii (ATCC 25827).</title>
        <authorList>
            <person name="Sudarsanam P."/>
            <person name="Ley R."/>
            <person name="Guruge J."/>
            <person name="Turnbaugh P.J."/>
            <person name="Mahowald M."/>
            <person name="Liep D."/>
            <person name="Gordon J."/>
        </authorList>
    </citation>
    <scope>NUCLEOTIDE SEQUENCE [LARGE SCALE GENOMIC DNA]</scope>
    <source>
        <strain evidence="2">ATCC 25827</strain>
    </source>
</reference>
<evidence type="ECO:0000313" key="1">
    <source>
        <dbReference type="EMBL" id="EDU61166.1"/>
    </source>
</evidence>
<gene>
    <name evidence="1" type="ORF">PROSTU_00808</name>
</gene>
<sequence length="162" mass="18903">MLMSNFKFWGWDKKPRTMLRFVKPRDIFCFQLNNKNYRFGRIMSFMAVGHISEIFDIESEQPIITDDAIKHAKRIIEPIILDTYSLFDKKIETGSDWRIIGHQNNYSPDGVDNISFAFGIGDDCKKKDFNGNVTSITTEEWEKMPKLSPHGDYDIKKLLDAI</sequence>
<reference evidence="2" key="2">
    <citation type="submission" date="2008-04" db="EMBL/GenBank/DDBJ databases">
        <title>Draft genome sequence of Providencia stuartii(ATCC 25827).</title>
        <authorList>
            <person name="Sudarsanam P."/>
            <person name="Ley R."/>
            <person name="Guruge J."/>
            <person name="Turnbaugh P.J."/>
            <person name="Mahowald M."/>
            <person name="Liep D."/>
            <person name="Gordon J."/>
        </authorList>
    </citation>
    <scope>NUCLEOTIDE SEQUENCE [LARGE SCALE GENOMIC DNA]</scope>
    <source>
        <strain evidence="2">ATCC 25827</strain>
    </source>
</reference>
<comment type="caution">
    <text evidence="1">The sequence shown here is derived from an EMBL/GenBank/DDBJ whole genome shotgun (WGS) entry which is preliminary data.</text>
</comment>
<dbReference type="Pfam" id="PF15428">
    <property type="entry name" value="Imm26"/>
    <property type="match status" value="1"/>
</dbReference>
<protein>
    <recommendedName>
        <fullName evidence="3">Phosphotriesterase</fullName>
    </recommendedName>
</protein>
<dbReference type="InterPro" id="IPR029278">
    <property type="entry name" value="Imm26"/>
</dbReference>
<dbReference type="AlphaFoldDB" id="A0AA86YVR3"/>
<dbReference type="Proteomes" id="UP000004506">
    <property type="component" value="Unassembled WGS sequence"/>
</dbReference>
<reference evidence="1 2" key="3">
    <citation type="submission" date="2008-05" db="EMBL/GenBank/DDBJ databases">
        <authorList>
            <person name="Fulton L."/>
            <person name="Clifton S."/>
            <person name="Fulton B."/>
            <person name="Xu J."/>
            <person name="Minx P."/>
            <person name="Pepin K.H."/>
            <person name="Johnson M."/>
            <person name="Thiruvilangam P."/>
            <person name="Bhonagiri V."/>
            <person name="Nash W.E."/>
            <person name="Mardis E.R."/>
            <person name="Wilson R.K."/>
        </authorList>
    </citation>
    <scope>NUCLEOTIDE SEQUENCE [LARGE SCALE GENOMIC DNA]</scope>
    <source>
        <strain evidence="1 2">ATCC 25827</strain>
    </source>
</reference>
<evidence type="ECO:0000313" key="2">
    <source>
        <dbReference type="Proteomes" id="UP000004506"/>
    </source>
</evidence>
<accession>A0AA86YVR3</accession>
<name>A0AA86YVR3_PROST</name>
<organism evidence="1 2">
    <name type="scientific">Providencia stuartii ATCC 25827</name>
    <dbReference type="NCBI Taxonomy" id="471874"/>
    <lineage>
        <taxon>Bacteria</taxon>
        <taxon>Pseudomonadati</taxon>
        <taxon>Pseudomonadota</taxon>
        <taxon>Gammaproteobacteria</taxon>
        <taxon>Enterobacterales</taxon>
        <taxon>Morganellaceae</taxon>
        <taxon>Providencia</taxon>
    </lineage>
</organism>
<dbReference type="EMBL" id="ABJD02000080">
    <property type="protein sequence ID" value="EDU61166.1"/>
    <property type="molecule type" value="Genomic_DNA"/>
</dbReference>
<proteinExistence type="predicted"/>
<evidence type="ECO:0008006" key="3">
    <source>
        <dbReference type="Google" id="ProtNLM"/>
    </source>
</evidence>